<comment type="caution">
    <text evidence="14">The sequence shown here is derived from an EMBL/GenBank/DDBJ whole genome shotgun (WGS) entry which is preliminary data.</text>
</comment>
<dbReference type="FunFam" id="3.30.565.10:FF:000006">
    <property type="entry name" value="Sensor histidine kinase WalK"/>
    <property type="match status" value="1"/>
</dbReference>
<evidence type="ECO:0000256" key="1">
    <source>
        <dbReference type="ARBA" id="ARBA00000085"/>
    </source>
</evidence>
<dbReference type="Proteomes" id="UP000284822">
    <property type="component" value="Unassembled WGS sequence"/>
</dbReference>
<dbReference type="GO" id="GO:0005886">
    <property type="term" value="C:plasma membrane"/>
    <property type="evidence" value="ECO:0007669"/>
    <property type="project" value="UniProtKB-SubCell"/>
</dbReference>
<gene>
    <name evidence="14" type="ORF">DS832_03845</name>
</gene>
<keyword evidence="12" id="KW-0902">Two-component regulatory system</keyword>
<reference evidence="14 15" key="1">
    <citation type="submission" date="2018-07" db="EMBL/GenBank/DDBJ databases">
        <title>Genome sequences of six Lactobacillus spp. isolated from bumble bee guts.</title>
        <authorList>
            <person name="Motta E.V.S."/>
            <person name="Moran N.A."/>
        </authorList>
    </citation>
    <scope>NUCLEOTIDE SEQUENCE [LARGE SCALE GENOMIC DNA]</scope>
    <source>
        <strain evidence="14 15">LV-8.1</strain>
    </source>
</reference>
<keyword evidence="9 14" id="KW-0418">Kinase</keyword>
<keyword evidence="8" id="KW-0547">Nucleotide-binding</keyword>
<dbReference type="InterPro" id="IPR003594">
    <property type="entry name" value="HATPase_dom"/>
</dbReference>
<dbReference type="SMART" id="SM00387">
    <property type="entry name" value="HATPase_c"/>
    <property type="match status" value="1"/>
</dbReference>
<dbReference type="PROSITE" id="PS50885">
    <property type="entry name" value="HAMP"/>
    <property type="match status" value="1"/>
</dbReference>
<comment type="subcellular location">
    <subcellularLocation>
        <location evidence="2">Cell membrane</location>
        <topology evidence="2">Multi-pass membrane protein</topology>
    </subcellularLocation>
</comment>
<dbReference type="Gene3D" id="6.10.340.10">
    <property type="match status" value="1"/>
</dbReference>
<dbReference type="RefSeq" id="WP_118908371.1">
    <property type="nucleotide sequence ID" value="NZ_CP031513.1"/>
</dbReference>
<comment type="catalytic activity">
    <reaction evidence="1">
        <text>ATP + protein L-histidine = ADP + protein N-phospho-L-histidine.</text>
        <dbReference type="EC" id="2.7.13.3"/>
    </reaction>
</comment>
<sequence>MKLIYQYMLGFLVVVVTCLSIIAFAIYHYSENMAYQQTWMQMEGYSDNLQAMALRVNPATGNIQNITPETFASVQDVLANEKVTFAMFDKRGHELYPSVTNEPSFDHRTWKLLNAGTVIRERNSNHNQQAPLFRKHPMTYIIKPWFDKDNNLVAILWVGAEVSAVETSINSIKNNVILAFLISTIIAVIMSWFLANWQVKRIDRLRRATKQVAAGDFSVQITQNGRDEIDDLASDFNEMTHSLQKSDEEIERQEQRRKDFMADAAHEMRTPLTTINGLLEGLAYNAIPEESRDKSITLMRNETKRLIRLVNENLDYEKIRTNQIPLHQRTFAIKSPLENIVSQLTKKAEAAQDQLQLIVDEKATVYADYDRFIQIIFNITQNAIQFTKNGTVIIKAIHDSDLATTTITITDNGIGMSKDQVKNIWERYYKADPSRKSTKYGESGLGLAIVHQLMQQHQGKIKVHSELNVGTTFTLIFYDETIITKKKDS</sequence>
<dbReference type="PANTHER" id="PTHR45528">
    <property type="entry name" value="SENSOR HISTIDINE KINASE CPXA"/>
    <property type="match status" value="1"/>
</dbReference>
<keyword evidence="11" id="KW-1133">Transmembrane helix</keyword>
<evidence type="ECO:0000256" key="10">
    <source>
        <dbReference type="ARBA" id="ARBA00022840"/>
    </source>
</evidence>
<dbReference type="EMBL" id="QOCS01000008">
    <property type="protein sequence ID" value="RHW47292.1"/>
    <property type="molecule type" value="Genomic_DNA"/>
</dbReference>
<dbReference type="SUPFAM" id="SSF55874">
    <property type="entry name" value="ATPase domain of HSP90 chaperone/DNA topoisomerase II/histidine kinase"/>
    <property type="match status" value="1"/>
</dbReference>
<dbReference type="Gene3D" id="3.30.565.10">
    <property type="entry name" value="Histidine kinase-like ATPase, C-terminal domain"/>
    <property type="match status" value="1"/>
</dbReference>
<dbReference type="PANTHER" id="PTHR45528:SF1">
    <property type="entry name" value="SENSOR HISTIDINE KINASE CPXA"/>
    <property type="match status" value="1"/>
</dbReference>
<evidence type="ECO:0000256" key="6">
    <source>
        <dbReference type="ARBA" id="ARBA00022679"/>
    </source>
</evidence>
<dbReference type="KEGG" id="lbm:DS830_04255"/>
<evidence type="ECO:0000256" key="3">
    <source>
        <dbReference type="ARBA" id="ARBA00012438"/>
    </source>
</evidence>
<dbReference type="SMART" id="SM00388">
    <property type="entry name" value="HisKA"/>
    <property type="match status" value="1"/>
</dbReference>
<dbReference type="InterPro" id="IPR050398">
    <property type="entry name" value="HssS/ArlS-like"/>
</dbReference>
<dbReference type="InterPro" id="IPR003660">
    <property type="entry name" value="HAMP_dom"/>
</dbReference>
<dbReference type="InterPro" id="IPR004358">
    <property type="entry name" value="Sig_transdc_His_kin-like_C"/>
</dbReference>
<evidence type="ECO:0000256" key="9">
    <source>
        <dbReference type="ARBA" id="ARBA00022777"/>
    </source>
</evidence>
<protein>
    <recommendedName>
        <fullName evidence="3">histidine kinase</fullName>
        <ecNumber evidence="3">2.7.13.3</ecNumber>
    </recommendedName>
</protein>
<evidence type="ECO:0000256" key="7">
    <source>
        <dbReference type="ARBA" id="ARBA00022692"/>
    </source>
</evidence>
<organism evidence="14 15">
    <name type="scientific">Bombilactobacillus bombi</name>
    <dbReference type="NCBI Taxonomy" id="1303590"/>
    <lineage>
        <taxon>Bacteria</taxon>
        <taxon>Bacillati</taxon>
        <taxon>Bacillota</taxon>
        <taxon>Bacilli</taxon>
        <taxon>Lactobacillales</taxon>
        <taxon>Lactobacillaceae</taxon>
        <taxon>Bombilactobacillus</taxon>
    </lineage>
</organism>
<evidence type="ECO:0000313" key="14">
    <source>
        <dbReference type="EMBL" id="RHW47292.1"/>
    </source>
</evidence>
<proteinExistence type="predicted"/>
<name>A0A347SRR9_9LACO</name>
<dbReference type="GO" id="GO:0000155">
    <property type="term" value="F:phosphorelay sensor kinase activity"/>
    <property type="evidence" value="ECO:0007669"/>
    <property type="project" value="InterPro"/>
</dbReference>
<accession>A0A347SRR9</accession>
<keyword evidence="6" id="KW-0808">Transferase</keyword>
<evidence type="ECO:0000256" key="2">
    <source>
        <dbReference type="ARBA" id="ARBA00004651"/>
    </source>
</evidence>
<dbReference type="CDD" id="cd06225">
    <property type="entry name" value="HAMP"/>
    <property type="match status" value="1"/>
</dbReference>
<evidence type="ECO:0000256" key="4">
    <source>
        <dbReference type="ARBA" id="ARBA00022475"/>
    </source>
</evidence>
<dbReference type="SUPFAM" id="SSF47384">
    <property type="entry name" value="Homodimeric domain of signal transducing histidine kinase"/>
    <property type="match status" value="1"/>
</dbReference>
<dbReference type="InterPro" id="IPR003661">
    <property type="entry name" value="HisK_dim/P_dom"/>
</dbReference>
<dbReference type="SUPFAM" id="SSF158472">
    <property type="entry name" value="HAMP domain-like"/>
    <property type="match status" value="1"/>
</dbReference>
<dbReference type="InterPro" id="IPR036890">
    <property type="entry name" value="HATPase_C_sf"/>
</dbReference>
<keyword evidence="13" id="KW-0472">Membrane</keyword>
<dbReference type="Pfam" id="PF02518">
    <property type="entry name" value="HATPase_c"/>
    <property type="match status" value="1"/>
</dbReference>
<dbReference type="EC" id="2.7.13.3" evidence="3"/>
<dbReference type="SMART" id="SM00304">
    <property type="entry name" value="HAMP"/>
    <property type="match status" value="1"/>
</dbReference>
<dbReference type="PROSITE" id="PS50109">
    <property type="entry name" value="HIS_KIN"/>
    <property type="match status" value="1"/>
</dbReference>
<keyword evidence="7" id="KW-0812">Transmembrane</keyword>
<dbReference type="InterPro" id="IPR005467">
    <property type="entry name" value="His_kinase_dom"/>
</dbReference>
<dbReference type="Gene3D" id="1.10.287.130">
    <property type="match status" value="1"/>
</dbReference>
<dbReference type="Pfam" id="PF00512">
    <property type="entry name" value="HisKA"/>
    <property type="match status" value="1"/>
</dbReference>
<dbReference type="PRINTS" id="PR00344">
    <property type="entry name" value="BCTRLSENSOR"/>
</dbReference>
<evidence type="ECO:0000313" key="15">
    <source>
        <dbReference type="Proteomes" id="UP000284822"/>
    </source>
</evidence>
<evidence type="ECO:0000256" key="8">
    <source>
        <dbReference type="ARBA" id="ARBA00022741"/>
    </source>
</evidence>
<dbReference type="InterPro" id="IPR036097">
    <property type="entry name" value="HisK_dim/P_sf"/>
</dbReference>
<keyword evidence="5" id="KW-0597">Phosphoprotein</keyword>
<keyword evidence="10" id="KW-0067">ATP-binding</keyword>
<dbReference type="FunFam" id="1.10.287.130:FF:000001">
    <property type="entry name" value="Two-component sensor histidine kinase"/>
    <property type="match status" value="1"/>
</dbReference>
<evidence type="ECO:0000256" key="13">
    <source>
        <dbReference type="ARBA" id="ARBA00023136"/>
    </source>
</evidence>
<evidence type="ECO:0000256" key="12">
    <source>
        <dbReference type="ARBA" id="ARBA00023012"/>
    </source>
</evidence>
<dbReference type="Pfam" id="PF00672">
    <property type="entry name" value="HAMP"/>
    <property type="match status" value="1"/>
</dbReference>
<dbReference type="AlphaFoldDB" id="A0A347SRR9"/>
<dbReference type="GO" id="GO:0005524">
    <property type="term" value="F:ATP binding"/>
    <property type="evidence" value="ECO:0007669"/>
    <property type="project" value="UniProtKB-KW"/>
</dbReference>
<evidence type="ECO:0000256" key="5">
    <source>
        <dbReference type="ARBA" id="ARBA00022553"/>
    </source>
</evidence>
<dbReference type="CDD" id="cd00082">
    <property type="entry name" value="HisKA"/>
    <property type="match status" value="1"/>
</dbReference>
<evidence type="ECO:0000256" key="11">
    <source>
        <dbReference type="ARBA" id="ARBA00022989"/>
    </source>
</evidence>
<keyword evidence="4" id="KW-1003">Cell membrane</keyword>